<dbReference type="AlphaFoldDB" id="A0A367RX29"/>
<evidence type="ECO:0000313" key="3">
    <source>
        <dbReference type="Proteomes" id="UP000252107"/>
    </source>
</evidence>
<proteinExistence type="predicted"/>
<keyword evidence="1" id="KW-0472">Membrane</keyword>
<comment type="caution">
    <text evidence="2">The sequence shown here is derived from an EMBL/GenBank/DDBJ whole genome shotgun (WGS) entry which is preliminary data.</text>
</comment>
<keyword evidence="3" id="KW-1185">Reference proteome</keyword>
<dbReference type="EMBL" id="LXQD01000026">
    <property type="protein sequence ID" value="RCJ41088.1"/>
    <property type="molecule type" value="Genomic_DNA"/>
</dbReference>
<keyword evidence="1" id="KW-0812">Transmembrane</keyword>
<protein>
    <submittedName>
        <fullName evidence="2">Uncharacterized protein</fullName>
    </submittedName>
</protein>
<name>A0A367RX29_9NOSO</name>
<keyword evidence="1" id="KW-1133">Transmembrane helix</keyword>
<sequence>MTKNRILICTFSALLSGFFGGYIGGQITSMLHSQKCQNQPWGLKEMCNAWVTPGAMWQGSTTGIWTGTVLGAFVGGLVTRQPRY</sequence>
<dbReference type="Proteomes" id="UP000252107">
    <property type="component" value="Unassembled WGS sequence"/>
</dbReference>
<evidence type="ECO:0000313" key="2">
    <source>
        <dbReference type="EMBL" id="RCJ41088.1"/>
    </source>
</evidence>
<accession>A0A367RX29</accession>
<feature type="transmembrane region" description="Helical" evidence="1">
    <location>
        <begin position="57"/>
        <end position="78"/>
    </location>
</feature>
<gene>
    <name evidence="2" type="ORF">A6770_36345</name>
</gene>
<organism evidence="2 3">
    <name type="scientific">Nostoc minutum NIES-26</name>
    <dbReference type="NCBI Taxonomy" id="1844469"/>
    <lineage>
        <taxon>Bacteria</taxon>
        <taxon>Bacillati</taxon>
        <taxon>Cyanobacteriota</taxon>
        <taxon>Cyanophyceae</taxon>
        <taxon>Nostocales</taxon>
        <taxon>Nostocaceae</taxon>
        <taxon>Nostoc</taxon>
    </lineage>
</organism>
<reference evidence="2" key="1">
    <citation type="submission" date="2016-04" db="EMBL/GenBank/DDBJ databases">
        <authorList>
            <person name="Tabuchi Yagui T.R."/>
        </authorList>
    </citation>
    <scope>NUCLEOTIDE SEQUENCE [LARGE SCALE GENOMIC DNA]</scope>
    <source>
        <strain evidence="2">NIES-26</strain>
    </source>
</reference>
<evidence type="ECO:0000256" key="1">
    <source>
        <dbReference type="SAM" id="Phobius"/>
    </source>
</evidence>